<feature type="non-terminal residue" evidence="1">
    <location>
        <position position="80"/>
    </location>
</feature>
<sequence length="80" mass="8527">TLFPAQNFNTTFPVGPFFGLGVVNISGIEIKDLAGNVTLQLGNLNIDTRINQSFPVTVNWSTPAVTIFPNGISIPNNPLA</sequence>
<gene>
    <name evidence="1" type="ORF">A5N45_12790</name>
</gene>
<feature type="non-terminal residue" evidence="1">
    <location>
        <position position="1"/>
    </location>
</feature>
<comment type="caution">
    <text evidence="1">The sequence shown here is derived from an EMBL/GenBank/DDBJ whole genome shotgun (WGS) entry which is preliminary data.</text>
</comment>
<dbReference type="EMBL" id="NNBW01000463">
    <property type="protein sequence ID" value="OYL20338.1"/>
    <property type="molecule type" value="Genomic_DNA"/>
</dbReference>
<accession>A0AA44S5F5</accession>
<dbReference type="RefSeq" id="WP_146657565.1">
    <property type="nucleotide sequence ID" value="NZ_NNBW01000463.1"/>
</dbReference>
<evidence type="ECO:0000313" key="2">
    <source>
        <dbReference type="Proteomes" id="UP000214939"/>
    </source>
</evidence>
<name>A0AA44S5F5_STREE</name>
<protein>
    <submittedName>
        <fullName evidence="1">Uncharacterized protein</fullName>
    </submittedName>
</protein>
<organism evidence="1 2">
    <name type="scientific">Streptococcus pneumoniae</name>
    <dbReference type="NCBI Taxonomy" id="1313"/>
    <lineage>
        <taxon>Bacteria</taxon>
        <taxon>Bacillati</taxon>
        <taxon>Bacillota</taxon>
        <taxon>Bacilli</taxon>
        <taxon>Lactobacillales</taxon>
        <taxon>Streptococcaceae</taxon>
        <taxon>Streptococcus</taxon>
    </lineage>
</organism>
<dbReference type="AlphaFoldDB" id="A0AA44S5F5"/>
<evidence type="ECO:0000313" key="1">
    <source>
        <dbReference type="EMBL" id="OYL20338.1"/>
    </source>
</evidence>
<dbReference type="Proteomes" id="UP000214939">
    <property type="component" value="Unassembled WGS sequence"/>
</dbReference>
<reference evidence="1 2" key="1">
    <citation type="submission" date="2017-07" db="EMBL/GenBank/DDBJ databases">
        <title>Invasive disease caused simultaneously by more than one serotype of Streptococcus pneumoniae, South Africa.</title>
        <authorList>
            <person name="Ndlangisa K."/>
            <person name="Du Plessis M."/>
            <person name="Von Gottberg A."/>
        </authorList>
    </citation>
    <scope>NUCLEOTIDE SEQUENCE [LARGE SCALE GENOMIC DNA]</scope>
    <source>
        <strain evidence="1 2">8227-15B</strain>
    </source>
</reference>
<proteinExistence type="predicted"/>